<sequence length="67" mass="7388">MQAALVRGLNASSLPESVWIIGKHIFHKTQIQMKCFILREGSNSVSPYSVFCGGDRETVTSETSRST</sequence>
<name>A0A2T7B920_9ENTR</name>
<gene>
    <name evidence="1" type="ORF">BS411_03315</name>
</gene>
<protein>
    <submittedName>
        <fullName evidence="1">Uncharacterized protein</fullName>
    </submittedName>
</protein>
<accession>A0A2T7B920</accession>
<comment type="caution">
    <text evidence="1">The sequence shown here is derived from an EMBL/GenBank/DDBJ whole genome shotgun (WGS) entry which is preliminary data.</text>
</comment>
<dbReference type="AlphaFoldDB" id="A0A2T7B920"/>
<dbReference type="EMBL" id="MSAG01000004">
    <property type="protein sequence ID" value="PUX25646.1"/>
    <property type="molecule type" value="Genomic_DNA"/>
</dbReference>
<organism evidence="1">
    <name type="scientific">Cronobacter turicensis</name>
    <dbReference type="NCBI Taxonomy" id="413502"/>
    <lineage>
        <taxon>Bacteria</taxon>
        <taxon>Pseudomonadati</taxon>
        <taxon>Pseudomonadota</taxon>
        <taxon>Gammaproteobacteria</taxon>
        <taxon>Enterobacterales</taxon>
        <taxon>Enterobacteriaceae</taxon>
        <taxon>Cronobacter</taxon>
    </lineage>
</organism>
<proteinExistence type="predicted"/>
<evidence type="ECO:0000313" key="1">
    <source>
        <dbReference type="EMBL" id="PUX25646.1"/>
    </source>
</evidence>
<dbReference type="OrthoDB" id="9882072at2"/>
<reference evidence="1" key="1">
    <citation type="submission" date="2016-12" db="EMBL/GenBank/DDBJ databases">
        <title>Analysis of the Molecular Diversity Among Cronobacter Species Isolated from Filth Flies Using a Pan Genomic DNA Microarray.</title>
        <authorList>
            <person name="Pava-Ripoll M."/>
            <person name="Tall B."/>
            <person name="Farber J."/>
            <person name="Fanning S."/>
            <person name="Lehner A."/>
            <person name="Stephan R."/>
            <person name="Pagotto F."/>
            <person name="Iverson C."/>
            <person name="Ziobro G."/>
            <person name="Miller A."/>
            <person name="Pearson R."/>
            <person name="Yan Q."/>
            <person name="Kim M."/>
            <person name="Jeong S."/>
            <person name="Park J."/>
            <person name="Jun S."/>
            <person name="Choi H."/>
            <person name="Chung T."/>
            <person name="Yoo Y."/>
            <person name="Park E."/>
            <person name="Hwang S."/>
            <person name="Lee B."/>
            <person name="Sathyamoorthy V."/>
            <person name="Carter L."/>
            <person name="Mammel M."/>
            <person name="Jackson S."/>
            <person name="Kothary M."/>
            <person name="Patel I."/>
            <person name="Grim C."/>
            <person name="Gopinath G."/>
            <person name="Gangiredla J."/>
            <person name="Chase H."/>
        </authorList>
    </citation>
    <scope>NUCLEOTIDE SEQUENCE [LARGE SCALE GENOMIC DNA]</scope>
    <source>
        <strain evidence="1">MOD1-Sh41s</strain>
    </source>
</reference>